<evidence type="ECO:0000313" key="8">
    <source>
        <dbReference type="EMBL" id="SDF18091.1"/>
    </source>
</evidence>
<dbReference type="PANTHER" id="PTHR42784:SF1">
    <property type="entry name" value="PYRANOSE 2-OXIDASE"/>
    <property type="match status" value="1"/>
</dbReference>
<keyword evidence="5" id="KW-0560">Oxidoreductase</keyword>
<evidence type="ECO:0000256" key="3">
    <source>
        <dbReference type="ARBA" id="ARBA00022630"/>
    </source>
</evidence>
<evidence type="ECO:0000256" key="2">
    <source>
        <dbReference type="ARBA" id="ARBA00010790"/>
    </source>
</evidence>
<evidence type="ECO:0000256" key="1">
    <source>
        <dbReference type="ARBA" id="ARBA00001974"/>
    </source>
</evidence>
<dbReference type="PANTHER" id="PTHR42784">
    <property type="entry name" value="PYRANOSE 2-OXIDASE"/>
    <property type="match status" value="1"/>
</dbReference>
<keyword evidence="9" id="KW-1185">Reference proteome</keyword>
<feature type="domain" description="Glucose-methanol-choline oxidoreductase C-terminal" evidence="6">
    <location>
        <begin position="402"/>
        <end position="529"/>
    </location>
</feature>
<dbReference type="Proteomes" id="UP000198922">
    <property type="component" value="Unassembled WGS sequence"/>
</dbReference>
<evidence type="ECO:0000259" key="6">
    <source>
        <dbReference type="Pfam" id="PF05199"/>
    </source>
</evidence>
<keyword evidence="4" id="KW-0274">FAD</keyword>
<dbReference type="InterPro" id="IPR051473">
    <property type="entry name" value="P2Ox-like"/>
</dbReference>
<dbReference type="Pfam" id="PF05199">
    <property type="entry name" value="GMC_oxred_C"/>
    <property type="match status" value="1"/>
</dbReference>
<dbReference type="AlphaFoldDB" id="A0A1G7IZL3"/>
<dbReference type="SUPFAM" id="SSF51905">
    <property type="entry name" value="FAD/NAD(P)-binding domain"/>
    <property type="match status" value="1"/>
</dbReference>
<dbReference type="Gene3D" id="3.50.50.60">
    <property type="entry name" value="FAD/NAD(P)-binding domain"/>
    <property type="match status" value="2"/>
</dbReference>
<keyword evidence="3" id="KW-0285">Flavoprotein</keyword>
<organism evidence="8 9">
    <name type="scientific">Limimaricola pyoseonensis</name>
    <dbReference type="NCBI Taxonomy" id="521013"/>
    <lineage>
        <taxon>Bacteria</taxon>
        <taxon>Pseudomonadati</taxon>
        <taxon>Pseudomonadota</taxon>
        <taxon>Alphaproteobacteria</taxon>
        <taxon>Rhodobacterales</taxon>
        <taxon>Paracoccaceae</taxon>
        <taxon>Limimaricola</taxon>
    </lineage>
</organism>
<evidence type="ECO:0000256" key="4">
    <source>
        <dbReference type="ARBA" id="ARBA00022827"/>
    </source>
</evidence>
<sequence>MPRVSRAAAAARGYEICVVGSGPAGLAAALALAEAGRRVLLVEAGAAEPAPPPGATLPEAAVHAPAEETHCRALGGTSWMWGGRLMAFSARDFARDGWPLPHADYARWLAPAARFLGGPPDGPPPPPPDAPEIDLDSVEMLATDAPLSAQHAARIAAPGGPDLLTGATVVGLTWQEGPEGRPRCTGLRVAGQGAEPPVEIAAGATVLAAGGIETARLMLAERARRPDLLGHLAALGRHYSGHLTGSIAGLRLAPGVDGGAFGWRPEPQGGFRRRVMRGAPRAPGAQSRPAEAGIFFWLRNRPAADAGHGSGVLSAKHLLARLRGREVRGELTVHAAGAPLPGAAASPARAHLRNLLYDGPFALRMAPGLIRARRNPQRRHLDALVPNRARLYRLCYHAEMRPRPGNRIELAGPVRPDRLPALQIRYAYDEEDIDMVLRAHDRLALCLAPGDLGLYRPEARGAAAAALIRAQASDGYHQTCCFRMGRDAGDSVTDAAGRPHGLDGLYLTGSGLFPGPGAVPPTLSIVALALRLAAELADAAIPAPGRAALDGVS</sequence>
<name>A0A1G7IZL3_9RHOB</name>
<comment type="similarity">
    <text evidence="2">Belongs to the GMC oxidoreductase family.</text>
</comment>
<evidence type="ECO:0000256" key="5">
    <source>
        <dbReference type="ARBA" id="ARBA00023002"/>
    </source>
</evidence>
<dbReference type="RefSeq" id="WP_090114254.1">
    <property type="nucleotide sequence ID" value="NZ_FNAT01000008.1"/>
</dbReference>
<dbReference type="STRING" id="521013.SAMN04488567_3588"/>
<dbReference type="GO" id="GO:0016614">
    <property type="term" value="F:oxidoreductase activity, acting on CH-OH group of donors"/>
    <property type="evidence" value="ECO:0007669"/>
    <property type="project" value="InterPro"/>
</dbReference>
<dbReference type="InterPro" id="IPR007867">
    <property type="entry name" value="GMC_OxRtase_C"/>
</dbReference>
<dbReference type="InterPro" id="IPR023753">
    <property type="entry name" value="FAD/NAD-binding_dom"/>
</dbReference>
<dbReference type="EMBL" id="FNAT01000008">
    <property type="protein sequence ID" value="SDF18091.1"/>
    <property type="molecule type" value="Genomic_DNA"/>
</dbReference>
<accession>A0A1G7IZL3</accession>
<reference evidence="9" key="1">
    <citation type="submission" date="2016-10" db="EMBL/GenBank/DDBJ databases">
        <authorList>
            <person name="Varghese N."/>
            <person name="Submissions S."/>
        </authorList>
    </citation>
    <scope>NUCLEOTIDE SEQUENCE [LARGE SCALE GENOMIC DNA]</scope>
    <source>
        <strain evidence="9">DSM 21424</strain>
    </source>
</reference>
<comment type="cofactor">
    <cofactor evidence="1">
        <name>FAD</name>
        <dbReference type="ChEBI" id="CHEBI:57692"/>
    </cofactor>
</comment>
<dbReference type="PRINTS" id="PR00420">
    <property type="entry name" value="RNGMNOXGNASE"/>
</dbReference>
<dbReference type="InterPro" id="IPR036188">
    <property type="entry name" value="FAD/NAD-bd_sf"/>
</dbReference>
<evidence type="ECO:0000313" key="9">
    <source>
        <dbReference type="Proteomes" id="UP000198922"/>
    </source>
</evidence>
<proteinExistence type="inferred from homology"/>
<dbReference type="OrthoDB" id="9798604at2"/>
<feature type="domain" description="FAD/NAD(P)-binding" evidence="7">
    <location>
        <begin position="14"/>
        <end position="66"/>
    </location>
</feature>
<protein>
    <submittedName>
        <fullName evidence="8">Choline dehydrogenase</fullName>
    </submittedName>
</protein>
<dbReference type="Pfam" id="PF07992">
    <property type="entry name" value="Pyr_redox_2"/>
    <property type="match status" value="1"/>
</dbReference>
<evidence type="ECO:0000259" key="7">
    <source>
        <dbReference type="Pfam" id="PF07992"/>
    </source>
</evidence>
<gene>
    <name evidence="8" type="ORF">SAMN04488567_3588</name>
</gene>